<dbReference type="OrthoDB" id="5380718at2"/>
<proteinExistence type="predicted"/>
<dbReference type="Pfam" id="PF13620">
    <property type="entry name" value="CarboxypepD_reg"/>
    <property type="match status" value="1"/>
</dbReference>
<dbReference type="RefSeq" id="WP_045369036.1">
    <property type="nucleotide sequence ID" value="NZ_AP014648.1"/>
</dbReference>
<dbReference type="InterPro" id="IPR013784">
    <property type="entry name" value="Carb-bd-like_fold"/>
</dbReference>
<protein>
    <submittedName>
        <fullName evidence="2">Uncharacterized protein</fullName>
    </submittedName>
</protein>
<gene>
    <name evidence="2" type="ORF">GL4_3347</name>
</gene>
<dbReference type="SUPFAM" id="SSF49452">
    <property type="entry name" value="Starch-binding domain-like"/>
    <property type="match status" value="1"/>
</dbReference>
<dbReference type="Proteomes" id="UP000031643">
    <property type="component" value="Chromosome"/>
</dbReference>
<evidence type="ECO:0000313" key="2">
    <source>
        <dbReference type="EMBL" id="BAQ18771.1"/>
    </source>
</evidence>
<dbReference type="HOGENOM" id="CLU_1914604_0_0_5"/>
<accession>A0A0A8K7I1</accession>
<feature type="chain" id="PRO_5002038966" evidence="1">
    <location>
        <begin position="23"/>
        <end position="132"/>
    </location>
</feature>
<reference evidence="2 3" key="1">
    <citation type="submission" date="2014-09" db="EMBL/GenBank/DDBJ databases">
        <title>Genome sequencing of Methyloceanibacter caenitepidi Gela4.</title>
        <authorList>
            <person name="Takeuchi M."/>
            <person name="Susumu S."/>
            <person name="Kamagata Y."/>
            <person name="Oshima K."/>
            <person name="Hattori M."/>
            <person name="Iwasaki W."/>
        </authorList>
    </citation>
    <scope>NUCLEOTIDE SEQUENCE [LARGE SCALE GENOMIC DNA]</scope>
    <source>
        <strain evidence="2 3">Gela4</strain>
    </source>
</reference>
<dbReference type="STRING" id="1384459.GL4_3347"/>
<keyword evidence="3" id="KW-1185">Reference proteome</keyword>
<organism evidence="2 3">
    <name type="scientific">Methyloceanibacter caenitepidi</name>
    <dbReference type="NCBI Taxonomy" id="1384459"/>
    <lineage>
        <taxon>Bacteria</taxon>
        <taxon>Pseudomonadati</taxon>
        <taxon>Pseudomonadota</taxon>
        <taxon>Alphaproteobacteria</taxon>
        <taxon>Hyphomicrobiales</taxon>
        <taxon>Hyphomicrobiaceae</taxon>
        <taxon>Methyloceanibacter</taxon>
    </lineage>
</organism>
<evidence type="ECO:0000313" key="3">
    <source>
        <dbReference type="Proteomes" id="UP000031643"/>
    </source>
</evidence>
<dbReference type="KEGG" id="mcg:GL4_3347"/>
<evidence type="ECO:0000256" key="1">
    <source>
        <dbReference type="SAM" id="SignalP"/>
    </source>
</evidence>
<dbReference type="AlphaFoldDB" id="A0A0A8K7I1"/>
<keyword evidence="1" id="KW-0732">Signal</keyword>
<dbReference type="GO" id="GO:0030246">
    <property type="term" value="F:carbohydrate binding"/>
    <property type="evidence" value="ECO:0007669"/>
    <property type="project" value="InterPro"/>
</dbReference>
<sequence>MRSLITLMLALILATAAPAARADNSDISGTLAMPNGKAIKGYPVILSGTFSSGATQYWVTTTDEAGAFNFEGMPAGQYTVTPANEPTASHSVTIQEKQKTFLDYFSTATGTAKEDVGTLTVAPGDKLQTPSE</sequence>
<dbReference type="Gene3D" id="2.60.40.1120">
    <property type="entry name" value="Carboxypeptidase-like, regulatory domain"/>
    <property type="match status" value="1"/>
</dbReference>
<name>A0A0A8K7I1_9HYPH</name>
<feature type="signal peptide" evidence="1">
    <location>
        <begin position="1"/>
        <end position="22"/>
    </location>
</feature>
<dbReference type="EMBL" id="AP014648">
    <property type="protein sequence ID" value="BAQ18771.1"/>
    <property type="molecule type" value="Genomic_DNA"/>
</dbReference>